<dbReference type="GO" id="GO:0140359">
    <property type="term" value="F:ABC-type transporter activity"/>
    <property type="evidence" value="ECO:0007669"/>
    <property type="project" value="InterPro"/>
</dbReference>
<reference evidence="11" key="1">
    <citation type="submission" date="2016-06" db="EMBL/GenBank/DDBJ databases">
        <authorList>
            <person name="Hehemann J.-H."/>
            <person name="Arevalo P."/>
            <person name="Datta M.S."/>
            <person name="Polz M.F."/>
        </authorList>
    </citation>
    <scope>NUCLEOTIDE SEQUENCE [LARGE SCALE GENOMIC DNA]</scope>
    <source>
        <strain evidence="11">9CSC122</strain>
    </source>
</reference>
<dbReference type="PROSITE" id="PS50893">
    <property type="entry name" value="ABC_TRANSPORTER_2"/>
    <property type="match status" value="1"/>
</dbReference>
<dbReference type="Proteomes" id="UP000093173">
    <property type="component" value="Unassembled WGS sequence"/>
</dbReference>
<evidence type="ECO:0000313" key="11">
    <source>
        <dbReference type="Proteomes" id="UP000093173"/>
    </source>
</evidence>
<evidence type="ECO:0000259" key="8">
    <source>
        <dbReference type="PROSITE" id="PS50893"/>
    </source>
</evidence>
<sequence>MVANVVAIFATLLSVPIPLLMPLLIDEVVLQQPAAGIALLNSFVPQPWQTPVGYVVIVTLLVVVMRLASQALNIYQTRQFTLISKSLTGMVREQLLTKLGNISMRQYEELGSGSLTAHFVTDVETIDQFIGGALSRFLIAVLSTLGIAAVLFWLDWKLALFIVLLNPVIVYFSRLMGQRVKTLKKRENRSFERFQQRLVETLEGLYQLRASSREQLYLTKLKEDSNNIRIDADSYAWQSDAANRVSFLMFLVGFEIFRAVAVVLVLMGDLSVGQIFAIFGYLWFMLSPIQDLLSIQYSWFSASAAMKRINTLLALEDEKRPVAIVNPFKDNESFEIECRNVCFSFDGERTVLDNLNLTIKKGQCVALVGASGGGKSTLIQLLLGIYQKEGGDILINGHPIESVGYEALRKRIAPVLQQPIIFNDTVRQNLTLGEQHTDDELYAALSVAQLTEAINSMPEGLDSQLGRQGVRLSGGQRQRLAIARMVLTNPDFVILDEATSALDTATESSLHQAMKSFLAGKTTLIVAHRLSAVKQADVIYVLEDGKVIQSGQHQQLVMENGLYQTLYG</sequence>
<dbReference type="PROSITE" id="PS50929">
    <property type="entry name" value="ABC_TM1F"/>
    <property type="match status" value="1"/>
</dbReference>
<keyword evidence="4 10" id="KW-0067">ATP-binding</keyword>
<keyword evidence="3" id="KW-0547">Nucleotide-binding</keyword>
<evidence type="ECO:0000256" key="1">
    <source>
        <dbReference type="ARBA" id="ARBA00004651"/>
    </source>
</evidence>
<organism evidence="10 11">
    <name type="scientific">Vibrio genomosp. F10</name>
    <dbReference type="NCBI Taxonomy" id="723171"/>
    <lineage>
        <taxon>Bacteria</taxon>
        <taxon>Pseudomonadati</taxon>
        <taxon>Pseudomonadota</taxon>
        <taxon>Gammaproteobacteria</taxon>
        <taxon>Vibrionales</taxon>
        <taxon>Vibrionaceae</taxon>
        <taxon>Vibrio</taxon>
    </lineage>
</organism>
<keyword evidence="5 7" id="KW-1133">Transmembrane helix</keyword>
<keyword evidence="11" id="KW-1185">Reference proteome</keyword>
<gene>
    <name evidence="10" type="ORF">A6E14_03940</name>
</gene>
<evidence type="ECO:0000259" key="9">
    <source>
        <dbReference type="PROSITE" id="PS50929"/>
    </source>
</evidence>
<evidence type="ECO:0000256" key="2">
    <source>
        <dbReference type="ARBA" id="ARBA00022692"/>
    </source>
</evidence>
<feature type="domain" description="ABC transmembrane type-1" evidence="9">
    <location>
        <begin position="1"/>
        <end position="294"/>
    </location>
</feature>
<dbReference type="Gene3D" id="1.20.1560.10">
    <property type="entry name" value="ABC transporter type 1, transmembrane domain"/>
    <property type="match status" value="1"/>
</dbReference>
<accession>A0A1B9R3B8</accession>
<evidence type="ECO:0000256" key="5">
    <source>
        <dbReference type="ARBA" id="ARBA00022989"/>
    </source>
</evidence>
<evidence type="ECO:0000256" key="3">
    <source>
        <dbReference type="ARBA" id="ARBA00022741"/>
    </source>
</evidence>
<keyword evidence="2 7" id="KW-0812">Transmembrane</keyword>
<dbReference type="SUPFAM" id="SSF52540">
    <property type="entry name" value="P-loop containing nucleoside triphosphate hydrolases"/>
    <property type="match status" value="1"/>
</dbReference>
<dbReference type="SUPFAM" id="SSF90123">
    <property type="entry name" value="ABC transporter transmembrane region"/>
    <property type="match status" value="1"/>
</dbReference>
<dbReference type="Pfam" id="PF00664">
    <property type="entry name" value="ABC_membrane"/>
    <property type="match status" value="1"/>
</dbReference>
<dbReference type="Gene3D" id="3.40.50.300">
    <property type="entry name" value="P-loop containing nucleotide triphosphate hydrolases"/>
    <property type="match status" value="1"/>
</dbReference>
<feature type="transmembrane region" description="Helical" evidence="7">
    <location>
        <begin position="52"/>
        <end position="75"/>
    </location>
</feature>
<dbReference type="InterPro" id="IPR039421">
    <property type="entry name" value="Type_1_exporter"/>
</dbReference>
<dbReference type="InterPro" id="IPR036640">
    <property type="entry name" value="ABC1_TM_sf"/>
</dbReference>
<dbReference type="AlphaFoldDB" id="A0A1B9R3B8"/>
<dbReference type="PROSITE" id="PS00211">
    <property type="entry name" value="ABC_TRANSPORTER_1"/>
    <property type="match status" value="1"/>
</dbReference>
<dbReference type="InterPro" id="IPR027417">
    <property type="entry name" value="P-loop_NTPase"/>
</dbReference>
<feature type="transmembrane region" description="Helical" evidence="7">
    <location>
        <begin position="5"/>
        <end position="25"/>
    </location>
</feature>
<feature type="transmembrane region" description="Helical" evidence="7">
    <location>
        <begin position="137"/>
        <end position="154"/>
    </location>
</feature>
<dbReference type="InterPro" id="IPR017871">
    <property type="entry name" value="ABC_transporter-like_CS"/>
</dbReference>
<dbReference type="GO" id="GO:0005524">
    <property type="term" value="F:ATP binding"/>
    <property type="evidence" value="ECO:0007669"/>
    <property type="project" value="UniProtKB-KW"/>
</dbReference>
<evidence type="ECO:0000256" key="6">
    <source>
        <dbReference type="ARBA" id="ARBA00023136"/>
    </source>
</evidence>
<dbReference type="InterPro" id="IPR011527">
    <property type="entry name" value="ABC1_TM_dom"/>
</dbReference>
<dbReference type="GO" id="GO:0005886">
    <property type="term" value="C:plasma membrane"/>
    <property type="evidence" value="ECO:0007669"/>
    <property type="project" value="UniProtKB-SubCell"/>
</dbReference>
<feature type="domain" description="ABC transporter" evidence="8">
    <location>
        <begin position="336"/>
        <end position="566"/>
    </location>
</feature>
<dbReference type="EMBL" id="MAJZ01000055">
    <property type="protein sequence ID" value="OCH78668.1"/>
    <property type="molecule type" value="Genomic_DNA"/>
</dbReference>
<evidence type="ECO:0000256" key="7">
    <source>
        <dbReference type="SAM" id="Phobius"/>
    </source>
</evidence>
<feature type="transmembrane region" description="Helical" evidence="7">
    <location>
        <begin position="160"/>
        <end position="177"/>
    </location>
</feature>
<dbReference type="PANTHER" id="PTHR24221">
    <property type="entry name" value="ATP-BINDING CASSETTE SUB-FAMILY B"/>
    <property type="match status" value="1"/>
</dbReference>
<dbReference type="Pfam" id="PF00005">
    <property type="entry name" value="ABC_tran"/>
    <property type="match status" value="1"/>
</dbReference>
<dbReference type="RefSeq" id="WP_065576227.1">
    <property type="nucleotide sequence ID" value="NZ_JBNGCH010000055.1"/>
</dbReference>
<dbReference type="GO" id="GO:0016887">
    <property type="term" value="F:ATP hydrolysis activity"/>
    <property type="evidence" value="ECO:0007669"/>
    <property type="project" value="InterPro"/>
</dbReference>
<dbReference type="CDD" id="cd07346">
    <property type="entry name" value="ABC_6TM_exporters"/>
    <property type="match status" value="1"/>
</dbReference>
<dbReference type="GO" id="GO:0034040">
    <property type="term" value="F:ATPase-coupled lipid transmembrane transporter activity"/>
    <property type="evidence" value="ECO:0007669"/>
    <property type="project" value="TreeGrafter"/>
</dbReference>
<evidence type="ECO:0000256" key="4">
    <source>
        <dbReference type="ARBA" id="ARBA00022840"/>
    </source>
</evidence>
<dbReference type="SMART" id="SM00382">
    <property type="entry name" value="AAA"/>
    <property type="match status" value="1"/>
</dbReference>
<comment type="caution">
    <text evidence="10">The sequence shown here is derived from an EMBL/GenBank/DDBJ whole genome shotgun (WGS) entry which is preliminary data.</text>
</comment>
<dbReference type="InterPro" id="IPR003439">
    <property type="entry name" value="ABC_transporter-like_ATP-bd"/>
</dbReference>
<protein>
    <submittedName>
        <fullName evidence="10">ABC transporter ATP-binding protein</fullName>
    </submittedName>
</protein>
<dbReference type="InterPro" id="IPR003593">
    <property type="entry name" value="AAA+_ATPase"/>
</dbReference>
<comment type="subcellular location">
    <subcellularLocation>
        <location evidence="1">Cell membrane</location>
        <topology evidence="1">Multi-pass membrane protein</topology>
    </subcellularLocation>
</comment>
<keyword evidence="6 7" id="KW-0472">Membrane</keyword>
<dbReference type="PANTHER" id="PTHR24221:SF233">
    <property type="entry name" value="ATP-BINDING_PERMEASE FUSION ABC TRANSPORTER-RELATED"/>
    <property type="match status" value="1"/>
</dbReference>
<dbReference type="FunFam" id="3.40.50.300:FF:001492">
    <property type="entry name" value="ABC transporter ATP-binding protein/permease"/>
    <property type="match status" value="1"/>
</dbReference>
<name>A0A1B9R3B8_9VIBR</name>
<evidence type="ECO:0000313" key="10">
    <source>
        <dbReference type="EMBL" id="OCH78668.1"/>
    </source>
</evidence>
<proteinExistence type="predicted"/>